<sequence length="166" mass="18584">MLCSILEVDLTRELKTFANAPQLNWKQYDCDKLPKYTLAIIHSSLFADSPVRTLGELNPDSGVMDQLLEKRFYEDGASYADTSTRLPQPIAESFRRLIVEGLSRSRQILLLSNLLLPFEKDATGRIQASSVLPLADTYVAGNPEAILASFRAVLESWGLWGEGYCR</sequence>
<dbReference type="AlphaFoldDB" id="A0A139B0G9"/>
<dbReference type="Proteomes" id="UP000070544">
    <property type="component" value="Unassembled WGS sequence"/>
</dbReference>
<organism evidence="1 2">
    <name type="scientific">Gonapodya prolifera (strain JEL478)</name>
    <name type="common">Monoblepharis prolifera</name>
    <dbReference type="NCBI Taxonomy" id="1344416"/>
    <lineage>
        <taxon>Eukaryota</taxon>
        <taxon>Fungi</taxon>
        <taxon>Fungi incertae sedis</taxon>
        <taxon>Chytridiomycota</taxon>
        <taxon>Chytridiomycota incertae sedis</taxon>
        <taxon>Monoblepharidomycetes</taxon>
        <taxon>Monoblepharidales</taxon>
        <taxon>Gonapodyaceae</taxon>
        <taxon>Gonapodya</taxon>
    </lineage>
</organism>
<evidence type="ECO:0000313" key="2">
    <source>
        <dbReference type="Proteomes" id="UP000070544"/>
    </source>
</evidence>
<accession>A0A139B0G9</accession>
<protein>
    <submittedName>
        <fullName evidence="1">Uncharacterized protein</fullName>
    </submittedName>
</protein>
<dbReference type="EMBL" id="KQ965731">
    <property type="protein sequence ID" value="KXS22491.1"/>
    <property type="molecule type" value="Genomic_DNA"/>
</dbReference>
<proteinExistence type="predicted"/>
<evidence type="ECO:0000313" key="1">
    <source>
        <dbReference type="EMBL" id="KXS22491.1"/>
    </source>
</evidence>
<name>A0A139B0G9_GONPJ</name>
<keyword evidence="2" id="KW-1185">Reference proteome</keyword>
<reference evidence="1 2" key="1">
    <citation type="journal article" date="2015" name="Genome Biol. Evol.">
        <title>Phylogenomic analyses indicate that early fungi evolved digesting cell walls of algal ancestors of land plants.</title>
        <authorList>
            <person name="Chang Y."/>
            <person name="Wang S."/>
            <person name="Sekimoto S."/>
            <person name="Aerts A.L."/>
            <person name="Choi C."/>
            <person name="Clum A."/>
            <person name="LaButti K.M."/>
            <person name="Lindquist E.A."/>
            <person name="Yee Ngan C."/>
            <person name="Ohm R.A."/>
            <person name="Salamov A.A."/>
            <person name="Grigoriev I.V."/>
            <person name="Spatafora J.W."/>
            <person name="Berbee M.L."/>
        </authorList>
    </citation>
    <scope>NUCLEOTIDE SEQUENCE [LARGE SCALE GENOMIC DNA]</scope>
    <source>
        <strain evidence="1 2">JEL478</strain>
    </source>
</reference>
<gene>
    <name evidence="1" type="ORF">M427DRAFT_173648</name>
</gene>